<keyword evidence="4 8" id="KW-0479">Metal-binding</keyword>
<keyword evidence="2 8" id="KW-0819">tRNA processing</keyword>
<protein>
    <recommendedName>
        <fullName evidence="8">Ribonuclease Z</fullName>
        <shortName evidence="8">RNase Z</shortName>
        <ecNumber evidence="8">3.1.26.11</ecNumber>
    </recommendedName>
    <alternativeName>
        <fullName evidence="8">tRNA 3 endonuclease</fullName>
    </alternativeName>
    <alternativeName>
        <fullName evidence="8">tRNase Z</fullName>
    </alternativeName>
</protein>
<comment type="cofactor">
    <cofactor evidence="8">
        <name>Zn(2+)</name>
        <dbReference type="ChEBI" id="CHEBI:29105"/>
    </cofactor>
    <text evidence="8">Binds 2 Zn(2+) ions.</text>
</comment>
<dbReference type="STRING" id="683124.SAMN05444337_2711"/>
<feature type="active site" description="Proton acceptor" evidence="8">
    <location>
        <position position="75"/>
    </location>
</feature>
<dbReference type="InterPro" id="IPR036866">
    <property type="entry name" value="RibonucZ/Hydroxyglut_hydro"/>
</dbReference>
<comment type="similarity">
    <text evidence="8">Belongs to the RNase Z family.</text>
</comment>
<dbReference type="NCBIfam" id="NF000801">
    <property type="entry name" value="PRK00055.1-3"/>
    <property type="match status" value="1"/>
</dbReference>
<dbReference type="Gene3D" id="3.60.15.10">
    <property type="entry name" value="Ribonuclease Z/Hydroxyacylglutathione hydrolase-like"/>
    <property type="match status" value="1"/>
</dbReference>
<feature type="binding site" evidence="8">
    <location>
        <position position="76"/>
    </location>
    <ligand>
        <name>Zn(2+)</name>
        <dbReference type="ChEBI" id="CHEBI:29105"/>
        <label>2</label>
        <note>catalytic</note>
    </ligand>
</feature>
<gene>
    <name evidence="8" type="primary">rnz</name>
    <name evidence="9" type="ORF">SAMN05444337_2711</name>
</gene>
<evidence type="ECO:0000256" key="8">
    <source>
        <dbReference type="HAMAP-Rule" id="MF_01818"/>
    </source>
</evidence>
<dbReference type="GO" id="GO:0008270">
    <property type="term" value="F:zinc ion binding"/>
    <property type="evidence" value="ECO:0007669"/>
    <property type="project" value="UniProtKB-UniRule"/>
</dbReference>
<name>A0A1M6MGQ9_9FLAO</name>
<keyword evidence="5 8" id="KW-0255">Endonuclease</keyword>
<keyword evidence="7 8" id="KW-0862">Zinc</keyword>
<dbReference type="InterPro" id="IPR013471">
    <property type="entry name" value="RNase_Z/BN"/>
</dbReference>
<evidence type="ECO:0000256" key="2">
    <source>
        <dbReference type="ARBA" id="ARBA00022694"/>
    </source>
</evidence>
<dbReference type="NCBIfam" id="TIGR02651">
    <property type="entry name" value="RNase_Z"/>
    <property type="match status" value="1"/>
</dbReference>
<feature type="binding site" evidence="8">
    <location>
        <position position="221"/>
    </location>
    <ligand>
        <name>Zn(2+)</name>
        <dbReference type="ChEBI" id="CHEBI:29105"/>
        <label>2</label>
        <note>catalytic</note>
    </ligand>
</feature>
<comment type="subunit">
    <text evidence="1 8">Homodimer.</text>
</comment>
<comment type="catalytic activity">
    <reaction evidence="8">
        <text>Endonucleolytic cleavage of RNA, removing extra 3' nucleotides from tRNA precursor, generating 3' termini of tRNAs. A 3'-hydroxy group is left at the tRNA terminus and a 5'-phosphoryl group is left at the trailer molecule.</text>
        <dbReference type="EC" id="3.1.26.11"/>
    </reaction>
</comment>
<dbReference type="SUPFAM" id="SSF56281">
    <property type="entry name" value="Metallo-hydrolase/oxidoreductase"/>
    <property type="match status" value="1"/>
</dbReference>
<dbReference type="CDD" id="cd07717">
    <property type="entry name" value="RNaseZ_ZiPD-like_MBL-fold"/>
    <property type="match status" value="1"/>
</dbReference>
<evidence type="ECO:0000313" key="10">
    <source>
        <dbReference type="Proteomes" id="UP000184232"/>
    </source>
</evidence>
<feature type="binding site" evidence="8">
    <location>
        <position position="151"/>
    </location>
    <ligand>
        <name>Zn(2+)</name>
        <dbReference type="ChEBI" id="CHEBI:29105"/>
        <label>1</label>
        <note>catalytic</note>
    </ligand>
</feature>
<keyword evidence="6 8" id="KW-0378">Hydrolase</keyword>
<feature type="binding site" evidence="8">
    <location>
        <position position="75"/>
    </location>
    <ligand>
        <name>Zn(2+)</name>
        <dbReference type="ChEBI" id="CHEBI:29105"/>
        <label>2</label>
        <note>catalytic</note>
    </ligand>
</feature>
<feature type="binding site" evidence="8">
    <location>
        <position position="279"/>
    </location>
    <ligand>
        <name>Zn(2+)</name>
        <dbReference type="ChEBI" id="CHEBI:29105"/>
        <label>2</label>
        <note>catalytic</note>
    </ligand>
</feature>
<accession>A0A1M6MGQ9</accession>
<feature type="binding site" evidence="8">
    <location>
        <position position="73"/>
    </location>
    <ligand>
        <name>Zn(2+)</name>
        <dbReference type="ChEBI" id="CHEBI:29105"/>
        <label>1</label>
        <note>catalytic</note>
    </ligand>
</feature>
<feature type="binding site" evidence="8">
    <location>
        <position position="221"/>
    </location>
    <ligand>
        <name>Zn(2+)</name>
        <dbReference type="ChEBI" id="CHEBI:29105"/>
        <label>1</label>
        <note>catalytic</note>
    </ligand>
</feature>
<evidence type="ECO:0000256" key="4">
    <source>
        <dbReference type="ARBA" id="ARBA00022723"/>
    </source>
</evidence>
<keyword evidence="3 8" id="KW-0540">Nuclease</keyword>
<dbReference type="EC" id="3.1.26.11" evidence="8"/>
<sequence length="312" mass="35746">MLIIHYQLSIEMKLTILGCYAATPRTITNPTAQVLEIKNHMFLIDCGEGTQVQLRKHKIKFSKINHIFISHLHGDHFYGLVGLISTFMLLNRENDLHVYGPKGIKEIILLQLRASGSFTGYNLYFHELTSEESEIVFEDEKVVVKTIPLKHRIYANGYLFQEKNIKRKLNLEAVEKYNIDTCYYQKLIYGGDFKLDDESIIPNHELTFDPEPEKSYAFCSDTVYNEAMIPDIQDIDVLYHETTFLDSESHLAEKTMHSTAIQAAKIAKLANVKTLIVGHYSTRYGSIEPFKSEAETIFNNVILGDDGKTIEL</sequence>
<dbReference type="PANTHER" id="PTHR46018:SF2">
    <property type="entry name" value="ZINC PHOSPHODIESTERASE ELAC PROTEIN 1"/>
    <property type="match status" value="1"/>
</dbReference>
<reference evidence="10" key="1">
    <citation type="submission" date="2016-11" db="EMBL/GenBank/DDBJ databases">
        <authorList>
            <person name="Varghese N."/>
            <person name="Submissions S."/>
        </authorList>
    </citation>
    <scope>NUCLEOTIDE SEQUENCE [LARGE SCALE GENOMIC DNA]</scope>
    <source>
        <strain evidence="10">DSM 22807</strain>
    </source>
</reference>
<evidence type="ECO:0000256" key="5">
    <source>
        <dbReference type="ARBA" id="ARBA00022759"/>
    </source>
</evidence>
<dbReference type="Proteomes" id="UP000184232">
    <property type="component" value="Unassembled WGS sequence"/>
</dbReference>
<keyword evidence="10" id="KW-1185">Reference proteome</keyword>
<dbReference type="PANTHER" id="PTHR46018">
    <property type="entry name" value="ZINC PHOSPHODIESTERASE ELAC PROTEIN 1"/>
    <property type="match status" value="1"/>
</dbReference>
<evidence type="ECO:0000313" key="9">
    <source>
        <dbReference type="EMBL" id="SHJ82645.1"/>
    </source>
</evidence>
<evidence type="ECO:0000256" key="7">
    <source>
        <dbReference type="ARBA" id="ARBA00022833"/>
    </source>
</evidence>
<feature type="binding site" evidence="8">
    <location>
        <position position="71"/>
    </location>
    <ligand>
        <name>Zn(2+)</name>
        <dbReference type="ChEBI" id="CHEBI:29105"/>
        <label>1</label>
        <note>catalytic</note>
    </ligand>
</feature>
<dbReference type="EMBL" id="FQZH01000007">
    <property type="protein sequence ID" value="SHJ82645.1"/>
    <property type="molecule type" value="Genomic_DNA"/>
</dbReference>
<dbReference type="GO" id="GO:0042781">
    <property type="term" value="F:3'-tRNA processing endoribonuclease activity"/>
    <property type="evidence" value="ECO:0007669"/>
    <property type="project" value="UniProtKB-UniRule"/>
</dbReference>
<evidence type="ECO:0000256" key="6">
    <source>
        <dbReference type="ARBA" id="ARBA00022801"/>
    </source>
</evidence>
<dbReference type="Pfam" id="PF23023">
    <property type="entry name" value="Anti-Pycsar_Apyc1"/>
    <property type="match status" value="1"/>
</dbReference>
<comment type="function">
    <text evidence="8">Zinc phosphodiesterase, which displays some tRNA 3'-processing endonuclease activity. Probably involved in tRNA maturation, by removing a 3'-trailer from precursor tRNA.</text>
</comment>
<evidence type="ECO:0000256" key="3">
    <source>
        <dbReference type="ARBA" id="ARBA00022722"/>
    </source>
</evidence>
<evidence type="ECO:0000256" key="1">
    <source>
        <dbReference type="ARBA" id="ARBA00011738"/>
    </source>
</evidence>
<dbReference type="AlphaFoldDB" id="A0A1M6MGQ9"/>
<dbReference type="HAMAP" id="MF_01818">
    <property type="entry name" value="RNase_Z_BN"/>
    <property type="match status" value="1"/>
</dbReference>
<organism evidence="9 10">
    <name type="scientific">Flavobacterium haoranii</name>
    <dbReference type="NCBI Taxonomy" id="683124"/>
    <lineage>
        <taxon>Bacteria</taxon>
        <taxon>Pseudomonadati</taxon>
        <taxon>Bacteroidota</taxon>
        <taxon>Flavobacteriia</taxon>
        <taxon>Flavobacteriales</taxon>
        <taxon>Flavobacteriaceae</taxon>
        <taxon>Flavobacterium</taxon>
    </lineage>
</organism>
<proteinExistence type="inferred from homology"/>